<evidence type="ECO:0000256" key="3">
    <source>
        <dbReference type="ARBA" id="ARBA00023002"/>
    </source>
</evidence>
<sequence length="283" mass="31309">MTIKNVMVIGAGQMGSGIAQVFAQAGFDVKLNDLSEEALQKGLATMEKFLSRNVEKGRMTEEEKTETLNRVTTTTSLNDASDRDLVIEAVVENMDVKTKVFQQLDQITPKHAILATNTSSLPITDIAAVTERPDQVIGMHFMNPVPVMKLVEVIRAIQTSDETYQSVEETAKALGKTPVEVNDYPGFVSNRVLMPMINEAIYTVYEGVAETEAVDEVMKLGMNHPMGPLTLADFIGLDTCLYIMEVLYEGFGDTKYRPCPLLKKYVSAGWLGKKSGRGFYVYE</sequence>
<dbReference type="GO" id="GO:0016616">
    <property type="term" value="F:oxidoreductase activity, acting on the CH-OH group of donors, NAD or NADP as acceptor"/>
    <property type="evidence" value="ECO:0007669"/>
    <property type="project" value="InterPro"/>
</dbReference>
<dbReference type="RefSeq" id="WP_093855450.1">
    <property type="nucleotide sequence ID" value="NZ_BJVZ01000010.1"/>
</dbReference>
<dbReference type="UniPathway" id="UPA00863"/>
<dbReference type="Gene3D" id="3.40.50.720">
    <property type="entry name" value="NAD(P)-binding Rossmann-like Domain"/>
    <property type="match status" value="1"/>
</dbReference>
<dbReference type="SUPFAM" id="SSF51735">
    <property type="entry name" value="NAD(P)-binding Rossmann-fold domains"/>
    <property type="match status" value="1"/>
</dbReference>
<feature type="binding site" evidence="5">
    <location>
        <position position="33"/>
    </location>
    <ligand>
        <name>NAD(+)</name>
        <dbReference type="ChEBI" id="CHEBI:57540"/>
    </ligand>
</feature>
<dbReference type="NCBIfam" id="NF005715">
    <property type="entry name" value="PRK07530.1"/>
    <property type="match status" value="1"/>
</dbReference>
<dbReference type="Pfam" id="PF00725">
    <property type="entry name" value="3HCDH"/>
    <property type="match status" value="1"/>
</dbReference>
<keyword evidence="9" id="KW-1185">Reference proteome</keyword>
<dbReference type="PANTHER" id="PTHR48075">
    <property type="entry name" value="3-HYDROXYACYL-COA DEHYDROGENASE FAMILY PROTEIN"/>
    <property type="match status" value="1"/>
</dbReference>
<feature type="binding site" evidence="5">
    <location>
        <position position="143"/>
    </location>
    <ligand>
        <name>NAD(+)</name>
        <dbReference type="ChEBI" id="CHEBI:57540"/>
    </ligand>
</feature>
<dbReference type="InterPro" id="IPR013328">
    <property type="entry name" value="6PGD_dom2"/>
</dbReference>
<feature type="binding site" evidence="5">
    <location>
        <position position="274"/>
    </location>
    <ligand>
        <name>NAD(+)</name>
        <dbReference type="ChEBI" id="CHEBI:57540"/>
    </ligand>
</feature>
<feature type="domain" description="3-hydroxyacyl-CoA dehydrogenase C-terminal" evidence="6">
    <location>
        <begin position="186"/>
        <end position="282"/>
    </location>
</feature>
<dbReference type="InterPro" id="IPR022694">
    <property type="entry name" value="3-OHacyl-CoA_DH"/>
</dbReference>
<evidence type="ECO:0000259" key="6">
    <source>
        <dbReference type="Pfam" id="PF00725"/>
    </source>
</evidence>
<dbReference type="InterPro" id="IPR006108">
    <property type="entry name" value="3HC_DH_C"/>
</dbReference>
<feature type="binding site" evidence="5">
    <location>
        <position position="119"/>
    </location>
    <ligand>
        <name>NAD(+)</name>
        <dbReference type="ChEBI" id="CHEBI:57540"/>
    </ligand>
</feature>
<dbReference type="PIRSF" id="PIRSF000105">
    <property type="entry name" value="HCDH"/>
    <property type="match status" value="1"/>
</dbReference>
<evidence type="ECO:0000256" key="5">
    <source>
        <dbReference type="PIRSR" id="PIRSR000105-2"/>
    </source>
</evidence>
<dbReference type="EMBL" id="FNIG01000001">
    <property type="protein sequence ID" value="SDM90042.1"/>
    <property type="molecule type" value="Genomic_DNA"/>
</dbReference>
<dbReference type="InterPro" id="IPR006176">
    <property type="entry name" value="3-OHacyl-CoA_DH_NAD-bd"/>
</dbReference>
<evidence type="ECO:0000256" key="2">
    <source>
        <dbReference type="ARBA" id="ARBA00009463"/>
    </source>
</evidence>
<dbReference type="InterPro" id="IPR036291">
    <property type="entry name" value="NAD(P)-bd_dom_sf"/>
</dbReference>
<accession>A0A1G9WZY3</accession>
<dbReference type="Gene3D" id="1.10.1040.10">
    <property type="entry name" value="N-(1-d-carboxylethyl)-l-norvaline Dehydrogenase, domain 2"/>
    <property type="match status" value="1"/>
</dbReference>
<reference evidence="8 9" key="1">
    <citation type="submission" date="2016-10" db="EMBL/GenBank/DDBJ databases">
        <authorList>
            <person name="de Groot N.N."/>
        </authorList>
    </citation>
    <scope>NUCLEOTIDE SEQUENCE [LARGE SCALE GENOMIC DNA]</scope>
    <source>
        <strain evidence="8 9">CGMCC 1.3442</strain>
    </source>
</reference>
<keyword evidence="3" id="KW-0560">Oxidoreductase</keyword>
<proteinExistence type="inferred from homology"/>
<evidence type="ECO:0000256" key="1">
    <source>
        <dbReference type="ARBA" id="ARBA00005086"/>
    </source>
</evidence>
<feature type="binding site" evidence="5">
    <location>
        <position position="92"/>
    </location>
    <ligand>
        <name>NAD(+)</name>
        <dbReference type="ChEBI" id="CHEBI:57540"/>
    </ligand>
</feature>
<dbReference type="InterPro" id="IPR006180">
    <property type="entry name" value="3-OHacyl-CoA_DH_CS"/>
</dbReference>
<dbReference type="FunFam" id="3.40.50.720:FF:000009">
    <property type="entry name" value="Fatty oxidation complex, alpha subunit"/>
    <property type="match status" value="1"/>
</dbReference>
<feature type="binding site" evidence="5">
    <location>
        <position position="97"/>
    </location>
    <ligand>
        <name>NAD(+)</name>
        <dbReference type="ChEBI" id="CHEBI:57540"/>
    </ligand>
</feature>
<organism evidence="8 9">
    <name type="scientific">Tenuibacillus multivorans</name>
    <dbReference type="NCBI Taxonomy" id="237069"/>
    <lineage>
        <taxon>Bacteria</taxon>
        <taxon>Bacillati</taxon>
        <taxon>Bacillota</taxon>
        <taxon>Bacilli</taxon>
        <taxon>Bacillales</taxon>
        <taxon>Bacillaceae</taxon>
        <taxon>Tenuibacillus</taxon>
    </lineage>
</organism>
<comment type="similarity">
    <text evidence="2">Belongs to the 3-hydroxyacyl-CoA dehydrogenase family.</text>
</comment>
<gene>
    <name evidence="8" type="ORF">SAMN05216498_0956</name>
</gene>
<evidence type="ECO:0000256" key="4">
    <source>
        <dbReference type="PIRSR" id="PIRSR000105-1"/>
    </source>
</evidence>
<dbReference type="Proteomes" id="UP000199334">
    <property type="component" value="Unassembled WGS sequence"/>
</dbReference>
<dbReference type="InterPro" id="IPR008927">
    <property type="entry name" value="6-PGluconate_DH-like_C_sf"/>
</dbReference>
<protein>
    <submittedName>
        <fullName evidence="8">3-hydroxybutyryl-CoA dehydrogenase</fullName>
    </submittedName>
</protein>
<dbReference type="AlphaFoldDB" id="A0A1G9WZY3"/>
<feature type="binding site" evidence="5">
    <location>
        <begin position="10"/>
        <end position="15"/>
    </location>
    <ligand>
        <name>NAD(+)</name>
        <dbReference type="ChEBI" id="CHEBI:57540"/>
    </ligand>
</feature>
<evidence type="ECO:0000313" key="8">
    <source>
        <dbReference type="EMBL" id="SDM90042.1"/>
    </source>
</evidence>
<dbReference type="SUPFAM" id="SSF48179">
    <property type="entry name" value="6-phosphogluconate dehydrogenase C-terminal domain-like"/>
    <property type="match status" value="1"/>
</dbReference>
<name>A0A1G9WZY3_9BACI</name>
<keyword evidence="5" id="KW-0520">NAD</keyword>
<dbReference type="PROSITE" id="PS00067">
    <property type="entry name" value="3HCDH"/>
    <property type="match status" value="1"/>
</dbReference>
<feature type="domain" description="3-hydroxyacyl-CoA dehydrogenase NAD binding" evidence="7">
    <location>
        <begin position="5"/>
        <end position="183"/>
    </location>
</feature>
<feature type="site" description="Important for catalytic activity" evidence="4">
    <location>
        <position position="140"/>
    </location>
</feature>
<dbReference type="GO" id="GO:0019605">
    <property type="term" value="P:butyrate metabolic process"/>
    <property type="evidence" value="ECO:0007669"/>
    <property type="project" value="UniProtKB-UniPathway"/>
</dbReference>
<dbReference type="STRING" id="237069.SAMN05216498_0956"/>
<dbReference type="GO" id="GO:0070403">
    <property type="term" value="F:NAD+ binding"/>
    <property type="evidence" value="ECO:0007669"/>
    <property type="project" value="InterPro"/>
</dbReference>
<dbReference type="NCBIfam" id="NF005875">
    <property type="entry name" value="PRK07819.1"/>
    <property type="match status" value="1"/>
</dbReference>
<dbReference type="Pfam" id="PF02737">
    <property type="entry name" value="3HCDH_N"/>
    <property type="match status" value="1"/>
</dbReference>
<evidence type="ECO:0000313" key="9">
    <source>
        <dbReference type="Proteomes" id="UP000199334"/>
    </source>
</evidence>
<dbReference type="OrthoDB" id="9771883at2"/>
<dbReference type="NCBIfam" id="NF004474">
    <property type="entry name" value="PRK05808.1"/>
    <property type="match status" value="1"/>
</dbReference>
<evidence type="ECO:0000259" key="7">
    <source>
        <dbReference type="Pfam" id="PF02737"/>
    </source>
</evidence>
<dbReference type="PANTHER" id="PTHR48075:SF5">
    <property type="entry name" value="3-HYDROXYBUTYRYL-COA DEHYDROGENASE"/>
    <property type="match status" value="1"/>
</dbReference>
<comment type="pathway">
    <text evidence="1">Lipid metabolism; butanoate metabolism.</text>
</comment>